<dbReference type="InterPro" id="IPR008906">
    <property type="entry name" value="HATC_C_dom"/>
</dbReference>
<dbReference type="Pfam" id="PF14372">
    <property type="entry name" value="hAT-like_RNase-H"/>
    <property type="match status" value="1"/>
</dbReference>
<feature type="domain" description="hAT-like transposase RNase-H fold" evidence="2">
    <location>
        <begin position="9"/>
        <end position="82"/>
    </location>
</feature>
<evidence type="ECO:0000259" key="2">
    <source>
        <dbReference type="Pfam" id="PF14372"/>
    </source>
</evidence>
<evidence type="ECO:0000313" key="3">
    <source>
        <dbReference type="Proteomes" id="UP000504607"/>
    </source>
</evidence>
<evidence type="ECO:0000313" key="4">
    <source>
        <dbReference type="RefSeq" id="XP_029119630.1"/>
    </source>
</evidence>
<dbReference type="InterPro" id="IPR025525">
    <property type="entry name" value="hAT-like_transposase_RNase-H"/>
</dbReference>
<name>A0A8N4F350_ELAGV</name>
<dbReference type="InterPro" id="IPR012337">
    <property type="entry name" value="RNaseH-like_sf"/>
</dbReference>
<protein>
    <submittedName>
        <fullName evidence="4">Zinc finger BED domain-containing protein RICESLEEPER 1-like</fullName>
    </submittedName>
</protein>
<feature type="domain" description="HAT C-terminal dimerisation" evidence="1">
    <location>
        <begin position="140"/>
        <end position="224"/>
    </location>
</feature>
<dbReference type="PANTHER" id="PTHR23272">
    <property type="entry name" value="BED FINGER-RELATED"/>
    <property type="match status" value="1"/>
</dbReference>
<accession>A0A8N4F350</accession>
<dbReference type="OrthoDB" id="1893698at2759"/>
<dbReference type="RefSeq" id="XP_029119630.1">
    <property type="nucleotide sequence ID" value="XM_029263797.1"/>
</dbReference>
<reference evidence="4" key="1">
    <citation type="submission" date="2025-08" db="UniProtKB">
        <authorList>
            <consortium name="RefSeq"/>
        </authorList>
    </citation>
    <scope>IDENTIFICATION</scope>
</reference>
<dbReference type="Pfam" id="PF05699">
    <property type="entry name" value="Dimer_Tnp_hAT"/>
    <property type="match status" value="1"/>
</dbReference>
<dbReference type="AlphaFoldDB" id="A0A8N4F350"/>
<dbReference type="PANTHER" id="PTHR23272:SF161">
    <property type="entry name" value="ZINC FINGER BED DOMAIN-CONTAINING PROTEIN RICESLEEPER 1-LIKE"/>
    <property type="match status" value="1"/>
</dbReference>
<evidence type="ECO:0000259" key="1">
    <source>
        <dbReference type="Pfam" id="PF05699"/>
    </source>
</evidence>
<proteinExistence type="predicted"/>
<sequence length="232" mass="26710">MNESVDTNDNYDILKQLTNEMQKKFNKYWSQCNILLVIASILDPRSKLIFIEFYYQMAFDAEESKKKIDDIRTCLYKFYNEYADTTRVQPSIGSSELAAGFDGQKDINLVSTFNLSKVKFGMDFVQFKNQSSSKRPKRSELDSYLDDDVLSDLKDKQFDILTWWKSNAVIYPILSRMARDILAILVSTVSSESAFSTGGRVVDQYRSSLSPSTVEALACTQDWLREEYDEGI</sequence>
<dbReference type="SUPFAM" id="SSF53098">
    <property type="entry name" value="Ribonuclease H-like"/>
    <property type="match status" value="1"/>
</dbReference>
<dbReference type="Proteomes" id="UP000504607">
    <property type="component" value="Chromosome 3"/>
</dbReference>
<dbReference type="GO" id="GO:0003677">
    <property type="term" value="F:DNA binding"/>
    <property type="evidence" value="ECO:0007669"/>
    <property type="project" value="InterPro"/>
</dbReference>
<dbReference type="GO" id="GO:0046983">
    <property type="term" value="F:protein dimerization activity"/>
    <property type="evidence" value="ECO:0007669"/>
    <property type="project" value="InterPro"/>
</dbReference>
<keyword evidence="3" id="KW-1185">Reference proteome</keyword>
<gene>
    <name evidence="4" type="primary">LOC114914020</name>
</gene>
<organism evidence="3 4">
    <name type="scientific">Elaeis guineensis var. tenera</name>
    <name type="common">Oil palm</name>
    <dbReference type="NCBI Taxonomy" id="51953"/>
    <lineage>
        <taxon>Eukaryota</taxon>
        <taxon>Viridiplantae</taxon>
        <taxon>Streptophyta</taxon>
        <taxon>Embryophyta</taxon>
        <taxon>Tracheophyta</taxon>
        <taxon>Spermatophyta</taxon>
        <taxon>Magnoliopsida</taxon>
        <taxon>Liliopsida</taxon>
        <taxon>Arecaceae</taxon>
        <taxon>Arecoideae</taxon>
        <taxon>Cocoseae</taxon>
        <taxon>Elaeidinae</taxon>
        <taxon>Elaeis</taxon>
    </lineage>
</organism>